<dbReference type="AlphaFoldDB" id="A0A0A9EIV2"/>
<name>A0A0A9EIV2_ARUDO</name>
<protein>
    <submittedName>
        <fullName evidence="1">Uncharacterized protein</fullName>
    </submittedName>
</protein>
<organism evidence="1">
    <name type="scientific">Arundo donax</name>
    <name type="common">Giant reed</name>
    <name type="synonym">Donax arundinaceus</name>
    <dbReference type="NCBI Taxonomy" id="35708"/>
    <lineage>
        <taxon>Eukaryota</taxon>
        <taxon>Viridiplantae</taxon>
        <taxon>Streptophyta</taxon>
        <taxon>Embryophyta</taxon>
        <taxon>Tracheophyta</taxon>
        <taxon>Spermatophyta</taxon>
        <taxon>Magnoliopsida</taxon>
        <taxon>Liliopsida</taxon>
        <taxon>Poales</taxon>
        <taxon>Poaceae</taxon>
        <taxon>PACMAD clade</taxon>
        <taxon>Arundinoideae</taxon>
        <taxon>Arundineae</taxon>
        <taxon>Arundo</taxon>
    </lineage>
</organism>
<evidence type="ECO:0000313" key="1">
    <source>
        <dbReference type="EMBL" id="JAD95982.1"/>
    </source>
</evidence>
<reference evidence="1" key="2">
    <citation type="journal article" date="2015" name="Data Brief">
        <title>Shoot transcriptome of the giant reed, Arundo donax.</title>
        <authorList>
            <person name="Barrero R.A."/>
            <person name="Guerrero F.D."/>
            <person name="Moolhuijzen P."/>
            <person name="Goolsby J.A."/>
            <person name="Tidwell J."/>
            <person name="Bellgard S.E."/>
            <person name="Bellgard M.I."/>
        </authorList>
    </citation>
    <scope>NUCLEOTIDE SEQUENCE</scope>
    <source>
        <tissue evidence="1">Shoot tissue taken approximately 20 cm above the soil surface</tissue>
    </source>
</reference>
<accession>A0A0A9EIV2</accession>
<reference evidence="1" key="1">
    <citation type="submission" date="2014-09" db="EMBL/GenBank/DDBJ databases">
        <authorList>
            <person name="Magalhaes I.L.F."/>
            <person name="Oliveira U."/>
            <person name="Santos F.R."/>
            <person name="Vidigal T.H.D.A."/>
            <person name="Brescovit A.D."/>
            <person name="Santos A.J."/>
        </authorList>
    </citation>
    <scope>NUCLEOTIDE SEQUENCE</scope>
    <source>
        <tissue evidence="1">Shoot tissue taken approximately 20 cm above the soil surface</tissue>
    </source>
</reference>
<sequence>MCLFLAENDLVLYDFLLFSLEGSQKIPMGYNEFGGVDKVYRRIICNLTDMPAEMFVGDQLPV</sequence>
<dbReference type="EMBL" id="GBRH01201913">
    <property type="protein sequence ID" value="JAD95982.1"/>
    <property type="molecule type" value="Transcribed_RNA"/>
</dbReference>
<proteinExistence type="predicted"/>